<dbReference type="Pfam" id="PF01920">
    <property type="entry name" value="Prefoldin_2"/>
    <property type="match status" value="1"/>
</dbReference>
<evidence type="ECO:0000256" key="9">
    <source>
        <dbReference type="HAMAP-Rule" id="MF_00307"/>
    </source>
</evidence>
<dbReference type="GO" id="GO:0051082">
    <property type="term" value="F:unfolded protein binding"/>
    <property type="evidence" value="ECO:0007669"/>
    <property type="project" value="UniProtKB-UniRule"/>
</dbReference>
<protein>
    <recommendedName>
        <fullName evidence="4 9">Prefoldin subunit beta</fullName>
    </recommendedName>
    <alternativeName>
        <fullName evidence="8 9">GimC subunit beta</fullName>
    </alternativeName>
</protein>
<dbReference type="InterPro" id="IPR012713">
    <property type="entry name" value="PfdB"/>
</dbReference>
<dbReference type="GO" id="GO:0005737">
    <property type="term" value="C:cytoplasm"/>
    <property type="evidence" value="ECO:0007669"/>
    <property type="project" value="UniProtKB-SubCell"/>
</dbReference>
<dbReference type="FunCoup" id="D7DUQ1">
    <property type="interactions" value="1"/>
</dbReference>
<keyword evidence="5 9" id="KW-0963">Cytoplasm</keyword>
<evidence type="ECO:0000256" key="5">
    <source>
        <dbReference type="ARBA" id="ARBA00022490"/>
    </source>
</evidence>
<comment type="function">
    <text evidence="7 9">Molecular chaperone capable of stabilizing a range of proteins. Seems to fulfill an ATP-independent, HSP70-like function in archaeal de novo protein folding.</text>
</comment>
<dbReference type="InterPro" id="IPR009053">
    <property type="entry name" value="Prefoldin"/>
</dbReference>
<dbReference type="OrthoDB" id="60701at2157"/>
<dbReference type="SUPFAM" id="SSF46579">
    <property type="entry name" value="Prefoldin"/>
    <property type="match status" value="1"/>
</dbReference>
<dbReference type="AlphaFoldDB" id="D7DUQ1"/>
<evidence type="ECO:0000256" key="3">
    <source>
        <dbReference type="ARBA" id="ARBA00011716"/>
    </source>
</evidence>
<evidence type="ECO:0000256" key="2">
    <source>
        <dbReference type="ARBA" id="ARBA00008045"/>
    </source>
</evidence>
<dbReference type="eggNOG" id="arCOG01342">
    <property type="taxonomic scope" value="Archaea"/>
</dbReference>
<evidence type="ECO:0000256" key="1">
    <source>
        <dbReference type="ARBA" id="ARBA00004496"/>
    </source>
</evidence>
<feature type="coiled-coil region" evidence="10">
    <location>
        <begin position="14"/>
        <end position="48"/>
    </location>
</feature>
<keyword evidence="12" id="KW-1185">Reference proteome</keyword>
<gene>
    <name evidence="9" type="primary">pfdB</name>
    <name evidence="11" type="ordered locus">Mvol_1204</name>
</gene>
<organism evidence="11 12">
    <name type="scientific">Methanococcus voltae (strain ATCC BAA-1334 / A3)</name>
    <dbReference type="NCBI Taxonomy" id="456320"/>
    <lineage>
        <taxon>Archaea</taxon>
        <taxon>Methanobacteriati</taxon>
        <taxon>Methanobacteriota</taxon>
        <taxon>Methanomada group</taxon>
        <taxon>Methanococci</taxon>
        <taxon>Methanococcales</taxon>
        <taxon>Methanococcaceae</taxon>
        <taxon>Methanococcus</taxon>
    </lineage>
</organism>
<evidence type="ECO:0000313" key="12">
    <source>
        <dbReference type="Proteomes" id="UP000007722"/>
    </source>
</evidence>
<dbReference type="NCBIfam" id="TIGR02338">
    <property type="entry name" value="gimC_beta"/>
    <property type="match status" value="1"/>
</dbReference>
<evidence type="ECO:0000256" key="4">
    <source>
        <dbReference type="ARBA" id="ARBA00016304"/>
    </source>
</evidence>
<dbReference type="HOGENOM" id="CLU_131909_0_1_2"/>
<evidence type="ECO:0000256" key="10">
    <source>
        <dbReference type="SAM" id="Coils"/>
    </source>
</evidence>
<feature type="coiled-coil region" evidence="10">
    <location>
        <begin position="84"/>
        <end position="111"/>
    </location>
</feature>
<dbReference type="HAMAP" id="MF_00307">
    <property type="entry name" value="PfdB"/>
    <property type="match status" value="1"/>
</dbReference>
<comment type="similarity">
    <text evidence="2 9">Belongs to the prefoldin subunit beta family.</text>
</comment>
<dbReference type="InParanoid" id="D7DUQ1"/>
<keyword evidence="6 9" id="KW-0143">Chaperone</keyword>
<name>D7DUQ1_METV3</name>
<sequence length="113" mass="13357">MDVPADVQNQIAQFQQLQQQLQMIMMQKQQFETQMKEFEKAIEEMAKSESDEVFKMAGGILIKRKKDEVKIELEEKLETLSIRVATFAKQEEKMQQRYEELQETLQKALEGNQ</sequence>
<dbReference type="InterPro" id="IPR002777">
    <property type="entry name" value="PFD_beta-like"/>
</dbReference>
<evidence type="ECO:0000256" key="7">
    <source>
        <dbReference type="ARBA" id="ARBA00025077"/>
    </source>
</evidence>
<reference evidence="11 12" key="1">
    <citation type="submission" date="2010-05" db="EMBL/GenBank/DDBJ databases">
        <title>Complete sequence of Methanococcus voltae A3.</title>
        <authorList>
            <consortium name="US DOE Joint Genome Institute"/>
            <person name="Lucas S."/>
            <person name="Copeland A."/>
            <person name="Lapidus A."/>
            <person name="Cheng J.-F."/>
            <person name="Bruce D."/>
            <person name="Goodwin L."/>
            <person name="Pitluck S."/>
            <person name="Lowry S."/>
            <person name="Clum A."/>
            <person name="Land M."/>
            <person name="Hauser L."/>
            <person name="Kyrpides N."/>
            <person name="Mikhailova N."/>
            <person name="Whitman W.B."/>
            <person name="Woyke T."/>
        </authorList>
    </citation>
    <scope>NUCLEOTIDE SEQUENCE [LARGE SCALE GENOMIC DNA]</scope>
    <source>
        <strain evidence="12">ATCC BAA-1334 / A3</strain>
    </source>
</reference>
<dbReference type="Gene3D" id="1.10.287.370">
    <property type="match status" value="1"/>
</dbReference>
<dbReference type="Proteomes" id="UP000007722">
    <property type="component" value="Chromosome"/>
</dbReference>
<dbReference type="KEGG" id="mvo:Mvol_1204"/>
<dbReference type="STRING" id="456320.Mvol_1204"/>
<proteinExistence type="inferred from homology"/>
<comment type="subcellular location">
    <subcellularLocation>
        <location evidence="1 9">Cytoplasm</location>
    </subcellularLocation>
</comment>
<accession>D7DUQ1</accession>
<evidence type="ECO:0000313" key="11">
    <source>
        <dbReference type="EMBL" id="ADI36861.1"/>
    </source>
</evidence>
<evidence type="ECO:0000256" key="8">
    <source>
        <dbReference type="ARBA" id="ARBA00033461"/>
    </source>
</evidence>
<comment type="subunit">
    <text evidence="3 9">Heterohexamer of two alpha and four beta subunits.</text>
</comment>
<dbReference type="GO" id="GO:0006457">
    <property type="term" value="P:protein folding"/>
    <property type="evidence" value="ECO:0007669"/>
    <property type="project" value="UniProtKB-UniRule"/>
</dbReference>
<dbReference type="GO" id="GO:0016272">
    <property type="term" value="C:prefoldin complex"/>
    <property type="evidence" value="ECO:0007669"/>
    <property type="project" value="UniProtKB-UniRule"/>
</dbReference>
<keyword evidence="10" id="KW-0175">Coiled coil</keyword>
<dbReference type="EMBL" id="CP002057">
    <property type="protein sequence ID" value="ADI36861.1"/>
    <property type="molecule type" value="Genomic_DNA"/>
</dbReference>
<evidence type="ECO:0000256" key="6">
    <source>
        <dbReference type="ARBA" id="ARBA00023186"/>
    </source>
</evidence>